<reference evidence="1" key="1">
    <citation type="journal article" date="2015" name="Nature">
        <title>Complex archaea that bridge the gap between prokaryotes and eukaryotes.</title>
        <authorList>
            <person name="Spang A."/>
            <person name="Saw J.H."/>
            <person name="Jorgensen S.L."/>
            <person name="Zaremba-Niedzwiedzka K."/>
            <person name="Martijn J."/>
            <person name="Lind A.E."/>
            <person name="van Eijk R."/>
            <person name="Schleper C."/>
            <person name="Guy L."/>
            <person name="Ettema T.J."/>
        </authorList>
    </citation>
    <scope>NUCLEOTIDE SEQUENCE</scope>
</reference>
<sequence length="115" mass="12673">MCPTHVHQAYDRETLEAWAQSGVTTVRDSGSDGDPSDLYAFRDEASQDRRYARLVALGPIITIPGGYGSRPVTSIEHARQMVTALLDDGADLIKIGIEDDLQGRRWPMLSAEEIT</sequence>
<protein>
    <recommendedName>
        <fullName evidence="2">Pterin-binding domain-containing protein</fullName>
    </recommendedName>
</protein>
<gene>
    <name evidence="1" type="ORF">LCGC14_2773090</name>
</gene>
<evidence type="ECO:0000313" key="1">
    <source>
        <dbReference type="EMBL" id="KKK85458.1"/>
    </source>
</evidence>
<accession>A0A0F8YVM2</accession>
<dbReference type="AlphaFoldDB" id="A0A0F8YVM2"/>
<feature type="non-terminal residue" evidence="1">
    <location>
        <position position="115"/>
    </location>
</feature>
<dbReference type="EMBL" id="LAZR01051300">
    <property type="protein sequence ID" value="KKK85458.1"/>
    <property type="molecule type" value="Genomic_DNA"/>
</dbReference>
<dbReference type="InterPro" id="IPR032466">
    <property type="entry name" value="Metal_Hydrolase"/>
</dbReference>
<dbReference type="Gene3D" id="3.20.20.140">
    <property type="entry name" value="Metal-dependent hydrolases"/>
    <property type="match status" value="1"/>
</dbReference>
<proteinExistence type="predicted"/>
<evidence type="ECO:0008006" key="2">
    <source>
        <dbReference type="Google" id="ProtNLM"/>
    </source>
</evidence>
<organism evidence="1">
    <name type="scientific">marine sediment metagenome</name>
    <dbReference type="NCBI Taxonomy" id="412755"/>
    <lineage>
        <taxon>unclassified sequences</taxon>
        <taxon>metagenomes</taxon>
        <taxon>ecological metagenomes</taxon>
    </lineage>
</organism>
<name>A0A0F8YVM2_9ZZZZ</name>
<comment type="caution">
    <text evidence="1">The sequence shown here is derived from an EMBL/GenBank/DDBJ whole genome shotgun (WGS) entry which is preliminary data.</text>
</comment>
<dbReference type="SUPFAM" id="SSF51556">
    <property type="entry name" value="Metallo-dependent hydrolases"/>
    <property type="match status" value="1"/>
</dbReference>